<reference evidence="18 19" key="1">
    <citation type="journal article" date="2009" name="J. Gen. Virol.">
        <title>Macaca fascicularis papillomavirus type 1: a non-human primate betapapillomavirus causing rapidly progressive hand and foot papillomatosis.</title>
        <authorList>
            <person name="Joh J."/>
            <person name="Hopper K."/>
            <person name="Van Doorslaer K."/>
            <person name="Sundberg J.P."/>
            <person name="Jenson A.B."/>
            <person name="Ghim S.J."/>
        </authorList>
    </citation>
    <scope>NUCLEOTIDE SEQUENCE [LARGE SCALE GENOMIC DNA]</scope>
</reference>
<evidence type="ECO:0000256" key="8">
    <source>
        <dbReference type="ARBA" id="ARBA00022833"/>
    </source>
</evidence>
<dbReference type="GO" id="GO:0052170">
    <property type="term" value="P:symbiont-mediated suppression of host innate immune response"/>
    <property type="evidence" value="ECO:0007669"/>
    <property type="project" value="UniProtKB-KW"/>
</dbReference>
<keyword evidence="5 16" id="KW-1090">Inhibition of host innate immune response by virus</keyword>
<evidence type="ECO:0000256" key="1">
    <source>
        <dbReference type="ARBA" id="ARBA00006346"/>
    </source>
</evidence>
<evidence type="ECO:0000256" key="4">
    <source>
        <dbReference type="ARBA" id="ARBA00022581"/>
    </source>
</evidence>
<sequence>MAIKPQTGSALAALLGLQLQELSLPCNFCGNFLSVSELLELEEKGLQLIWKGDFVYGCCRCCCVATATYECMAFLEDTILGSDIEEREGKPIAEISIRCQNCLRRLDLIDKLDIVGRNELFHKVRGRWKGLCRQCKTL</sequence>
<proteinExistence type="inferred from homology"/>
<dbReference type="GO" id="GO:0042025">
    <property type="term" value="C:host cell nucleus"/>
    <property type="evidence" value="ECO:0007669"/>
    <property type="project" value="UniProtKB-SubCell"/>
</dbReference>
<dbReference type="Proteomes" id="UP000114841">
    <property type="component" value="Segment"/>
</dbReference>
<evidence type="ECO:0000256" key="9">
    <source>
        <dbReference type="ARBA" id="ARBA00023015"/>
    </source>
</evidence>
<dbReference type="GO" id="GO:0039648">
    <property type="term" value="P:symbiont-mediated perturbation of host ubiquitin-like protein modification"/>
    <property type="evidence" value="ECO:0007669"/>
    <property type="project" value="UniProtKB-UniRule"/>
</dbReference>
<keyword evidence="2 16" id="KW-0244">Early protein</keyword>
<keyword evidence="13 16" id="KW-1035">Host cytoplasm</keyword>
<organism evidence="18 19">
    <name type="scientific">Macaca fascicularis papillomavirus 1</name>
    <dbReference type="NCBI Taxonomy" id="2847841"/>
    <lineage>
        <taxon>Viruses</taxon>
        <taxon>Monodnaviria</taxon>
        <taxon>Shotokuvirae</taxon>
        <taxon>Cossaviricota</taxon>
        <taxon>Papovaviricetes</taxon>
        <taxon>Zurhausenvirales</taxon>
        <taxon>Papillomaviridae</taxon>
        <taxon>Firstpapillomavirinae</taxon>
        <taxon>Betapapillomavirus</taxon>
        <taxon>Betapapillomavirus 1</taxon>
    </lineage>
</organism>
<keyword evidence="7 16" id="KW-0863">Zinc-finger</keyword>
<evidence type="ECO:0000256" key="6">
    <source>
        <dbReference type="ARBA" id="ARBA00022723"/>
    </source>
</evidence>
<comment type="subunit">
    <text evidence="16">Forms homodimers. Interacts with ubiquitin-protein ligase UBE3A/E6-AP; this interaction stimulates UBE3A ubiquitin activity. Interacts with host BAK1.</text>
</comment>
<evidence type="ECO:0000256" key="16">
    <source>
        <dbReference type="HAMAP-Rule" id="MF_04006"/>
    </source>
</evidence>
<keyword evidence="3 16" id="KW-1048">Host nucleus</keyword>
<gene>
    <name evidence="16 18" type="primary">E6</name>
</gene>
<keyword evidence="11 16" id="KW-0010">Activator</keyword>
<dbReference type="Gene3D" id="3.30.240.40">
    <property type="entry name" value="E6 early regulatory protein"/>
    <property type="match status" value="2"/>
</dbReference>
<evidence type="ECO:0000256" key="11">
    <source>
        <dbReference type="ARBA" id="ARBA00023159"/>
    </source>
</evidence>
<comment type="function">
    <text evidence="16">Plays a major role in the induction and maintenance of cellular transformation. E6 associates with host UBE3A/E6-AP ubiquitin-protein ligase and modulates its activity. Protects host keratinocytes from apoptosis by mediating the degradation of host BAK1. May also inhibit host immune response.</text>
</comment>
<feature type="zinc finger region" evidence="16">
    <location>
        <begin position="99"/>
        <end position="135"/>
    </location>
</feature>
<evidence type="ECO:0000256" key="5">
    <source>
        <dbReference type="ARBA" id="ARBA00022632"/>
    </source>
</evidence>
<comment type="caution">
    <text evidence="16">Lacks conserved residue(s) required for the propagation of feature annotation.</text>
</comment>
<keyword evidence="12 16" id="KW-0804">Transcription</keyword>
<feature type="zinc finger region" evidence="16">
    <location>
        <begin position="26"/>
        <end position="62"/>
    </location>
</feature>
<dbReference type="Pfam" id="PF00518">
    <property type="entry name" value="E6"/>
    <property type="match status" value="1"/>
</dbReference>
<dbReference type="GO" id="GO:0006355">
    <property type="term" value="P:regulation of DNA-templated transcription"/>
    <property type="evidence" value="ECO:0007669"/>
    <property type="project" value="UniProtKB-UniRule"/>
</dbReference>
<dbReference type="GO" id="GO:0006351">
    <property type="term" value="P:DNA-templated transcription"/>
    <property type="evidence" value="ECO:0007669"/>
    <property type="project" value="UniProtKB-UniRule"/>
</dbReference>
<evidence type="ECO:0000313" key="19">
    <source>
        <dbReference type="Proteomes" id="UP000114841"/>
    </source>
</evidence>
<dbReference type="GO" id="GO:0052150">
    <property type="term" value="P:symbiont-mediated perturbation of host apoptosis"/>
    <property type="evidence" value="ECO:0007669"/>
    <property type="project" value="UniProtKB-KW"/>
</dbReference>
<evidence type="ECO:0000256" key="17">
    <source>
        <dbReference type="RuleBase" id="RU363123"/>
    </source>
</evidence>
<dbReference type="HAMAP" id="MF_04006">
    <property type="entry name" value="HPV_E6"/>
    <property type="match status" value="1"/>
</dbReference>
<dbReference type="GO" id="GO:0039502">
    <property type="term" value="P:symbiont-mediated suppression of host type I interferon-mediated signaling pathway"/>
    <property type="evidence" value="ECO:0007669"/>
    <property type="project" value="UniProtKB-UniRule"/>
</dbReference>
<keyword evidence="14 16" id="KW-0899">Viral immunoevasion</keyword>
<keyword evidence="15 16" id="KW-1119">Modulation of host cell apoptosis by virus</keyword>
<evidence type="ECO:0000256" key="12">
    <source>
        <dbReference type="ARBA" id="ARBA00023163"/>
    </source>
</evidence>
<name>A2T933_9PAPI</name>
<keyword evidence="10 16" id="KW-0238">DNA-binding</keyword>
<evidence type="ECO:0000256" key="15">
    <source>
        <dbReference type="ARBA" id="ARBA00023323"/>
    </source>
</evidence>
<evidence type="ECO:0000256" key="10">
    <source>
        <dbReference type="ARBA" id="ARBA00023125"/>
    </source>
</evidence>
<dbReference type="InterPro" id="IPR001334">
    <property type="entry name" value="E6"/>
</dbReference>
<dbReference type="EMBL" id="EF028290">
    <property type="protein sequence ID" value="ABM67065.1"/>
    <property type="molecule type" value="Genomic_DNA"/>
</dbReference>
<protein>
    <recommendedName>
        <fullName evidence="16 17">Protein E6</fullName>
    </recommendedName>
</protein>
<evidence type="ECO:0000256" key="13">
    <source>
        <dbReference type="ARBA" id="ARBA00023200"/>
    </source>
</evidence>
<dbReference type="GO" id="GO:0003677">
    <property type="term" value="F:DNA binding"/>
    <property type="evidence" value="ECO:0007669"/>
    <property type="project" value="UniProtKB-UniRule"/>
</dbReference>
<evidence type="ECO:0000256" key="3">
    <source>
        <dbReference type="ARBA" id="ARBA00022562"/>
    </source>
</evidence>
<comment type="subcellular location">
    <subcellularLocation>
        <location evidence="16 17">Host cytoplasm</location>
    </subcellularLocation>
    <subcellularLocation>
        <location evidence="16 17">Host nucleus</location>
    </subcellularLocation>
</comment>
<dbReference type="GO" id="GO:0030430">
    <property type="term" value="C:host cell cytoplasm"/>
    <property type="evidence" value="ECO:0007669"/>
    <property type="project" value="UniProtKB-SubCell"/>
</dbReference>
<accession>A2T933</accession>
<evidence type="ECO:0000256" key="2">
    <source>
        <dbReference type="ARBA" id="ARBA00022518"/>
    </source>
</evidence>
<dbReference type="GO" id="GO:0008270">
    <property type="term" value="F:zinc ion binding"/>
    <property type="evidence" value="ECO:0007669"/>
    <property type="project" value="UniProtKB-KW"/>
</dbReference>
<evidence type="ECO:0000313" key="18">
    <source>
        <dbReference type="EMBL" id="ABM67065.1"/>
    </source>
</evidence>
<comment type="similarity">
    <text evidence="1 16 17">Belongs to the papillomaviridae E6 protein family.</text>
</comment>
<keyword evidence="6 16" id="KW-0479">Metal-binding</keyword>
<dbReference type="InterPro" id="IPR038575">
    <property type="entry name" value="E6_sf"/>
</dbReference>
<keyword evidence="4 16" id="KW-0945">Host-virus interaction</keyword>
<evidence type="ECO:0000256" key="7">
    <source>
        <dbReference type="ARBA" id="ARBA00022771"/>
    </source>
</evidence>
<evidence type="ECO:0000256" key="14">
    <source>
        <dbReference type="ARBA" id="ARBA00023280"/>
    </source>
</evidence>
<dbReference type="SUPFAM" id="SSF161229">
    <property type="entry name" value="E6 C-terminal domain-like"/>
    <property type="match status" value="2"/>
</dbReference>
<keyword evidence="9 16" id="KW-0805">Transcription regulation</keyword>
<keyword evidence="8 16" id="KW-0862">Zinc</keyword>